<dbReference type="SUPFAM" id="SSF51206">
    <property type="entry name" value="cAMP-binding domain-like"/>
    <property type="match status" value="1"/>
</dbReference>
<dbReference type="Gene3D" id="3.40.50.300">
    <property type="entry name" value="P-loop containing nucleotide triphosphate hydrolases"/>
    <property type="match status" value="1"/>
</dbReference>
<dbReference type="InterPro" id="IPR003593">
    <property type="entry name" value="AAA+_ATPase"/>
</dbReference>
<dbReference type="InterPro" id="IPR017911">
    <property type="entry name" value="MacB-like_ATP-bd"/>
</dbReference>
<evidence type="ECO:0000313" key="8">
    <source>
        <dbReference type="Proteomes" id="UP000283644"/>
    </source>
</evidence>
<gene>
    <name evidence="7" type="ORF">D0Z08_03390</name>
</gene>
<dbReference type="InterPro" id="IPR000595">
    <property type="entry name" value="cNMP-bd_dom"/>
</dbReference>
<evidence type="ECO:0000256" key="3">
    <source>
        <dbReference type="ARBA" id="ARBA00022741"/>
    </source>
</evidence>
<dbReference type="InterPro" id="IPR018490">
    <property type="entry name" value="cNMP-bd_dom_sf"/>
</dbReference>
<dbReference type="InterPro" id="IPR003439">
    <property type="entry name" value="ABC_transporter-like_ATP-bd"/>
</dbReference>
<organism evidence="7 8">
    <name type="scientific">Nocardioides immobilis</name>
    <dbReference type="NCBI Taxonomy" id="2049295"/>
    <lineage>
        <taxon>Bacteria</taxon>
        <taxon>Bacillati</taxon>
        <taxon>Actinomycetota</taxon>
        <taxon>Actinomycetes</taxon>
        <taxon>Propionibacteriales</taxon>
        <taxon>Nocardioidaceae</taxon>
        <taxon>Nocardioides</taxon>
    </lineage>
</organism>
<keyword evidence="4 7" id="KW-0067">ATP-binding</keyword>
<dbReference type="SMART" id="SM00382">
    <property type="entry name" value="AAA"/>
    <property type="match status" value="1"/>
</dbReference>
<feature type="domain" description="Cyclic nucleotide-binding" evidence="5">
    <location>
        <begin position="231"/>
        <end position="311"/>
    </location>
</feature>
<dbReference type="EMBL" id="QXGH01000009">
    <property type="protein sequence ID" value="RHW28896.1"/>
    <property type="molecule type" value="Genomic_DNA"/>
</dbReference>
<sequence>MPDLVVSDLTVEFDSGGYPIRPLDHLSITAADGELVVLLGPSGCGKTTLLACLAGLLTPAEGRIRLGDTEPLTMGQKDLADYRRRHVGVVFQAFNLIPSLTALGNVVAPMTLAGVRRPEARRRAETLLTNVGLEERMHHRPSKMSGGQQQRVAIARALVHDPRLVLADEPTAHLDHIQVEGILRLVRELAQPGRIVVVATHDDRITYIADRVVELAASGPVAEREPEDVVLADGEVLFRQGDPGELVYVVKIGSVEIYHELSDGREQRVEVLGPGRYVGELAPLLRLPRSASVRAVGNAVVTGYTLRRFRQNHPSHWLAKS</sequence>
<evidence type="ECO:0000259" key="6">
    <source>
        <dbReference type="PROSITE" id="PS50893"/>
    </source>
</evidence>
<comment type="similarity">
    <text evidence="1">Belongs to the ABC transporter superfamily.</text>
</comment>
<dbReference type="Pfam" id="PF00005">
    <property type="entry name" value="ABC_tran"/>
    <property type="match status" value="1"/>
</dbReference>
<dbReference type="GO" id="GO:0005886">
    <property type="term" value="C:plasma membrane"/>
    <property type="evidence" value="ECO:0007669"/>
    <property type="project" value="TreeGrafter"/>
</dbReference>
<dbReference type="GO" id="GO:0005524">
    <property type="term" value="F:ATP binding"/>
    <property type="evidence" value="ECO:0007669"/>
    <property type="project" value="UniProtKB-KW"/>
</dbReference>
<feature type="domain" description="ABC transporter" evidence="6">
    <location>
        <begin position="4"/>
        <end position="242"/>
    </location>
</feature>
<accession>A0A417Y8W2</accession>
<dbReference type="PANTHER" id="PTHR24220">
    <property type="entry name" value="IMPORT ATP-BINDING PROTEIN"/>
    <property type="match status" value="1"/>
</dbReference>
<dbReference type="SUPFAM" id="SSF52540">
    <property type="entry name" value="P-loop containing nucleoside triphosphate hydrolases"/>
    <property type="match status" value="1"/>
</dbReference>
<keyword evidence="8" id="KW-1185">Reference proteome</keyword>
<dbReference type="Gene3D" id="2.60.120.10">
    <property type="entry name" value="Jelly Rolls"/>
    <property type="match status" value="1"/>
</dbReference>
<dbReference type="InterPro" id="IPR017871">
    <property type="entry name" value="ABC_transporter-like_CS"/>
</dbReference>
<dbReference type="InterPro" id="IPR027417">
    <property type="entry name" value="P-loop_NTPase"/>
</dbReference>
<dbReference type="OrthoDB" id="3176024at2"/>
<evidence type="ECO:0000313" key="7">
    <source>
        <dbReference type="EMBL" id="RHW28896.1"/>
    </source>
</evidence>
<dbReference type="GO" id="GO:0022857">
    <property type="term" value="F:transmembrane transporter activity"/>
    <property type="evidence" value="ECO:0007669"/>
    <property type="project" value="TreeGrafter"/>
</dbReference>
<dbReference type="AlphaFoldDB" id="A0A417Y8W2"/>
<protein>
    <submittedName>
        <fullName evidence="7">ATP-binding cassette domain-containing protein</fullName>
    </submittedName>
</protein>
<evidence type="ECO:0000256" key="2">
    <source>
        <dbReference type="ARBA" id="ARBA00022448"/>
    </source>
</evidence>
<comment type="caution">
    <text evidence="7">The sequence shown here is derived from an EMBL/GenBank/DDBJ whole genome shotgun (WGS) entry which is preliminary data.</text>
</comment>
<dbReference type="PANTHER" id="PTHR24220:SF689">
    <property type="entry name" value="LIPOPROTEIN-RELEASING SYSTEM ATP-BINDING PROTEIN LOLD"/>
    <property type="match status" value="1"/>
</dbReference>
<dbReference type="PRINTS" id="PR00103">
    <property type="entry name" value="CAMPKINASE"/>
</dbReference>
<dbReference type="PROSITE" id="PS50042">
    <property type="entry name" value="CNMP_BINDING_3"/>
    <property type="match status" value="1"/>
</dbReference>
<dbReference type="GO" id="GO:0016887">
    <property type="term" value="F:ATP hydrolysis activity"/>
    <property type="evidence" value="ECO:0007669"/>
    <property type="project" value="InterPro"/>
</dbReference>
<keyword evidence="3" id="KW-0547">Nucleotide-binding</keyword>
<evidence type="ECO:0000256" key="1">
    <source>
        <dbReference type="ARBA" id="ARBA00005417"/>
    </source>
</evidence>
<dbReference type="CDD" id="cd00038">
    <property type="entry name" value="CAP_ED"/>
    <property type="match status" value="1"/>
</dbReference>
<reference evidence="7 8" key="1">
    <citation type="submission" date="2018-09" db="EMBL/GenBank/DDBJ databases">
        <title>Genome sequencing of Nocardioides immobilis CCTCC AB 2017083 for comparison to Nocardioides silvaticus.</title>
        <authorList>
            <person name="Li C."/>
            <person name="Wang G."/>
        </authorList>
    </citation>
    <scope>NUCLEOTIDE SEQUENCE [LARGE SCALE GENOMIC DNA]</scope>
    <source>
        <strain evidence="7 8">CCTCC AB 2017083</strain>
    </source>
</reference>
<keyword evidence="2" id="KW-0813">Transport</keyword>
<dbReference type="Proteomes" id="UP000283644">
    <property type="component" value="Unassembled WGS sequence"/>
</dbReference>
<dbReference type="PROSITE" id="PS00211">
    <property type="entry name" value="ABC_TRANSPORTER_1"/>
    <property type="match status" value="1"/>
</dbReference>
<name>A0A417Y8W2_9ACTN</name>
<evidence type="ECO:0000259" key="5">
    <source>
        <dbReference type="PROSITE" id="PS50042"/>
    </source>
</evidence>
<dbReference type="InterPro" id="IPR015854">
    <property type="entry name" value="ABC_transpr_LolD-like"/>
</dbReference>
<dbReference type="CDD" id="cd03255">
    <property type="entry name" value="ABC_MJ0796_LolCDE_FtsE"/>
    <property type="match status" value="1"/>
</dbReference>
<dbReference type="Pfam" id="PF00027">
    <property type="entry name" value="cNMP_binding"/>
    <property type="match status" value="1"/>
</dbReference>
<dbReference type="InterPro" id="IPR014710">
    <property type="entry name" value="RmlC-like_jellyroll"/>
</dbReference>
<dbReference type="SMART" id="SM00100">
    <property type="entry name" value="cNMP"/>
    <property type="match status" value="1"/>
</dbReference>
<dbReference type="RefSeq" id="WP_118922579.1">
    <property type="nucleotide sequence ID" value="NZ_QXGH01000009.1"/>
</dbReference>
<proteinExistence type="inferred from homology"/>
<dbReference type="PROSITE" id="PS50893">
    <property type="entry name" value="ABC_TRANSPORTER_2"/>
    <property type="match status" value="1"/>
</dbReference>
<evidence type="ECO:0000256" key="4">
    <source>
        <dbReference type="ARBA" id="ARBA00022840"/>
    </source>
</evidence>